<sequence length="128" mass="13921">MGVILSVLFPFTAWFTFLGLRHILLLSIETNGKSTFAAVENAPKDVCAGSGIAIAGQRSREVSVGFCKCPWGLLTTPYSMVDGATGPRGQFFYTKLKLSGAPFCRAVASIGSLYSISNIWVMYVFHMR</sequence>
<protein>
    <submittedName>
        <fullName evidence="2">Uncharacterized protein</fullName>
    </submittedName>
</protein>
<gene>
    <name evidence="2" type="ORF">XENTR_v90026328mg</name>
</gene>
<dbReference type="EMBL" id="KV460358">
    <property type="protein sequence ID" value="OCA20102.1"/>
    <property type="molecule type" value="Genomic_DNA"/>
</dbReference>
<reference evidence="2" key="3">
    <citation type="submission" date="2016-05" db="EMBL/GenBank/DDBJ databases">
        <title>WGS assembly of Xenopus tropicalis.</title>
        <authorList>
            <person name="Sessions A."/>
            <person name="Jenkins J."/>
            <person name="Mitros T."/>
            <person name="Lyons J.T."/>
            <person name="Dichmann D.S."/>
            <person name="Robert J."/>
            <person name="Harland R.M."/>
            <person name="Rokhsar D.S."/>
        </authorList>
    </citation>
    <scope>NUCLEOTIDE SEQUENCE</scope>
    <source>
        <strain evidence="2">Nigerian</strain>
    </source>
</reference>
<reference evidence="2" key="1">
    <citation type="submission" date="2009-11" db="EMBL/GenBank/DDBJ databases">
        <authorList>
            <consortium name="US DOE Joint Genome Institute (JGI-PGF)"/>
            <person name="Ottilar R."/>
            <person name="Schmutz J."/>
            <person name="Salamov A."/>
            <person name="Cheng J.F."/>
            <person name="Lucas S."/>
            <person name="Pitluck S."/>
            <person name="Gundlach H."/>
            <person name="Guo Y."/>
            <person name="Haberer G."/>
            <person name="Nasrallah J."/>
            <person name="Mayer K.F.X."/>
            <person name="van de Peer Y."/>
            <person name="Weigel D."/>
            <person name="Grigoriev I.V."/>
        </authorList>
    </citation>
    <scope>NUCLEOTIDE SEQUENCE</scope>
    <source>
        <strain evidence="2">Nigerian</strain>
    </source>
</reference>
<feature type="transmembrane region" description="Helical" evidence="1">
    <location>
        <begin position="103"/>
        <end position="125"/>
    </location>
</feature>
<keyword evidence="1" id="KW-1133">Transmembrane helix</keyword>
<keyword evidence="1" id="KW-0472">Membrane</keyword>
<keyword evidence="1" id="KW-0812">Transmembrane</keyword>
<evidence type="ECO:0000256" key="1">
    <source>
        <dbReference type="SAM" id="Phobius"/>
    </source>
</evidence>
<evidence type="ECO:0000313" key="2">
    <source>
        <dbReference type="EMBL" id="OCA20102.1"/>
    </source>
</evidence>
<reference evidence="2" key="2">
    <citation type="journal article" date="2010" name="Science">
        <title>The genome of the Western clawed frog Xenopus tropicalis.</title>
        <authorList>
            <person name="Hellsten U."/>
            <person name="Harland R.M."/>
            <person name="Gilchrist M.J."/>
            <person name="Hendrix D."/>
            <person name="Jurka J."/>
            <person name="Kapitonov V."/>
            <person name="Ovcharenko I."/>
            <person name="Putnam N.H."/>
            <person name="Shu S."/>
            <person name="Taher L."/>
            <person name="Blitz I.L."/>
            <person name="Blumberg B."/>
            <person name="Dichmann D.S."/>
            <person name="Dubchak I."/>
            <person name="Amaya E."/>
            <person name="Detter J.C."/>
            <person name="Fletcher R."/>
            <person name="Gerhard D.S."/>
            <person name="Goodstein D."/>
            <person name="Graves T."/>
            <person name="Grigoriev I.V."/>
            <person name="Grimwood J."/>
            <person name="Kawashima T."/>
            <person name="Lindquist E."/>
            <person name="Lucas S.M."/>
            <person name="Mead P.E."/>
            <person name="Mitros T."/>
            <person name="Ogino H."/>
            <person name="Ohta Y."/>
            <person name="Poliakov A.V."/>
            <person name="Pollet N."/>
            <person name="Robert J."/>
            <person name="Salamov A."/>
            <person name="Sater A.K."/>
            <person name="Schmutz J."/>
            <person name="Terry A."/>
            <person name="Vize P.D."/>
            <person name="Warren W.C."/>
            <person name="Wells D."/>
            <person name="Wills A."/>
            <person name="Wilson R.K."/>
            <person name="Zimmerman L.B."/>
            <person name="Zorn A.M."/>
            <person name="Grainger R."/>
            <person name="Grammer T."/>
            <person name="Khokha M.K."/>
            <person name="Richardson P.M."/>
            <person name="Rokhsar D.S."/>
        </authorList>
    </citation>
    <scope>NUCLEOTIDE SEQUENCE [LARGE SCALE GENOMIC DNA]</scope>
    <source>
        <strain evidence="2">Nigerian</strain>
    </source>
</reference>
<proteinExistence type="predicted"/>
<accession>A0A1B8YAU8</accession>
<dbReference type="AlphaFoldDB" id="A0A1B8YAU8"/>
<name>A0A1B8YAU8_XENTR</name>
<organism evidence="2">
    <name type="scientific">Xenopus tropicalis</name>
    <name type="common">Western clawed frog</name>
    <name type="synonym">Silurana tropicalis</name>
    <dbReference type="NCBI Taxonomy" id="8364"/>
    <lineage>
        <taxon>Eukaryota</taxon>
        <taxon>Metazoa</taxon>
        <taxon>Chordata</taxon>
        <taxon>Craniata</taxon>
        <taxon>Vertebrata</taxon>
        <taxon>Euteleostomi</taxon>
        <taxon>Amphibia</taxon>
        <taxon>Batrachia</taxon>
        <taxon>Anura</taxon>
        <taxon>Pipoidea</taxon>
        <taxon>Pipidae</taxon>
        <taxon>Xenopodinae</taxon>
        <taxon>Xenopus</taxon>
        <taxon>Silurana</taxon>
    </lineage>
</organism>
<feature type="transmembrane region" description="Helical" evidence="1">
    <location>
        <begin position="6"/>
        <end position="24"/>
    </location>
</feature>